<dbReference type="GO" id="GO:0003995">
    <property type="term" value="F:acyl-CoA dehydrogenase activity"/>
    <property type="evidence" value="ECO:0007669"/>
    <property type="project" value="TreeGrafter"/>
</dbReference>
<keyword evidence="4" id="KW-0274">FAD</keyword>
<evidence type="ECO:0000256" key="2">
    <source>
        <dbReference type="ARBA" id="ARBA00009347"/>
    </source>
</evidence>
<dbReference type="InterPro" id="IPR036250">
    <property type="entry name" value="AcylCo_DH-like_C"/>
</dbReference>
<dbReference type="Pfam" id="PF00441">
    <property type="entry name" value="Acyl-CoA_dh_1"/>
    <property type="match status" value="1"/>
</dbReference>
<dbReference type="Gene3D" id="1.20.140.10">
    <property type="entry name" value="Butyryl-CoA Dehydrogenase, subunit A, domain 3"/>
    <property type="match status" value="1"/>
</dbReference>
<dbReference type="RefSeq" id="WP_170192149.1">
    <property type="nucleotide sequence ID" value="NZ_JABBNB010000001.1"/>
</dbReference>
<proteinExistence type="inferred from homology"/>
<evidence type="ECO:0000256" key="5">
    <source>
        <dbReference type="ARBA" id="ARBA00023002"/>
    </source>
</evidence>
<organism evidence="7 8">
    <name type="scientific">Gordonia asplenii</name>
    <dbReference type="NCBI Taxonomy" id="2725283"/>
    <lineage>
        <taxon>Bacteria</taxon>
        <taxon>Bacillati</taxon>
        <taxon>Actinomycetota</taxon>
        <taxon>Actinomycetes</taxon>
        <taxon>Mycobacteriales</taxon>
        <taxon>Gordoniaceae</taxon>
        <taxon>Gordonia</taxon>
    </lineage>
</organism>
<name>A0A848KLT6_9ACTN</name>
<dbReference type="InterPro" id="IPR037069">
    <property type="entry name" value="AcylCoA_DH/ox_N_sf"/>
</dbReference>
<evidence type="ECO:0000313" key="7">
    <source>
        <dbReference type="EMBL" id="NMN99625.1"/>
    </source>
</evidence>
<protein>
    <submittedName>
        <fullName evidence="7">Acyl-CoA dehydrogenase</fullName>
    </submittedName>
</protein>
<dbReference type="AlphaFoldDB" id="A0A848KLT6"/>
<dbReference type="PANTHER" id="PTHR43884:SF20">
    <property type="entry name" value="ACYL-COA DEHYDROGENASE FADE28"/>
    <property type="match status" value="1"/>
</dbReference>
<sequence>MSALDPVFTSTVRDVFDGFADDTSVAAVWRQLDEIGLARLLAPETSGGSEASWRELAFVLETAARQAISTGIVGSDVLAGWLQRQAGAPDDGGLRGAVLVDVSGREVAGTRPDGAESVVTLAESADGWSVGDVVVGADVVELFRLRGALARAVQVAGALTEIGEITAEHVTTRIQFGRPLAKFQALQQMLAESAAQTALTVTAVDAAVGTMDAFESGDVGLDRVRFDVAVARSCAGHAASTVVRNAHQALGAIGTTVEHRLHKYTLPALRWCSEFGSTQYWDDVVADAALEVGGDGLWELIVG</sequence>
<dbReference type="Proteomes" id="UP000550729">
    <property type="component" value="Unassembled WGS sequence"/>
</dbReference>
<comment type="similarity">
    <text evidence="2">Belongs to the acyl-CoA dehydrogenase family.</text>
</comment>
<keyword evidence="5" id="KW-0560">Oxidoreductase</keyword>
<evidence type="ECO:0000256" key="4">
    <source>
        <dbReference type="ARBA" id="ARBA00022827"/>
    </source>
</evidence>
<dbReference type="GO" id="GO:0050660">
    <property type="term" value="F:flavin adenine dinucleotide binding"/>
    <property type="evidence" value="ECO:0007669"/>
    <property type="project" value="InterPro"/>
</dbReference>
<reference evidence="7 8" key="1">
    <citation type="submission" date="2020-04" db="EMBL/GenBank/DDBJ databases">
        <title>Gordonia sp. nov. TBRC 11910.</title>
        <authorList>
            <person name="Suriyachadkun C."/>
        </authorList>
    </citation>
    <scope>NUCLEOTIDE SEQUENCE [LARGE SCALE GENOMIC DNA]</scope>
    <source>
        <strain evidence="7 8">TBRC 11910</strain>
    </source>
</reference>
<evidence type="ECO:0000259" key="6">
    <source>
        <dbReference type="Pfam" id="PF00441"/>
    </source>
</evidence>
<keyword evidence="3" id="KW-0285">Flavoprotein</keyword>
<accession>A0A848KLT6</accession>
<dbReference type="Gene3D" id="1.10.540.10">
    <property type="entry name" value="Acyl-CoA dehydrogenase/oxidase, N-terminal domain"/>
    <property type="match status" value="1"/>
</dbReference>
<dbReference type="SUPFAM" id="SSF56645">
    <property type="entry name" value="Acyl-CoA dehydrogenase NM domain-like"/>
    <property type="match status" value="1"/>
</dbReference>
<dbReference type="EMBL" id="JABBNB010000001">
    <property type="protein sequence ID" value="NMN99625.1"/>
    <property type="molecule type" value="Genomic_DNA"/>
</dbReference>
<evidence type="ECO:0000256" key="1">
    <source>
        <dbReference type="ARBA" id="ARBA00001974"/>
    </source>
</evidence>
<feature type="domain" description="Acyl-CoA dehydrogenase/oxidase C-terminal" evidence="6">
    <location>
        <begin position="147"/>
        <end position="268"/>
    </location>
</feature>
<keyword evidence="8" id="KW-1185">Reference proteome</keyword>
<gene>
    <name evidence="7" type="ORF">HH308_00130</name>
</gene>
<evidence type="ECO:0000313" key="8">
    <source>
        <dbReference type="Proteomes" id="UP000550729"/>
    </source>
</evidence>
<comment type="cofactor">
    <cofactor evidence="1">
        <name>FAD</name>
        <dbReference type="ChEBI" id="CHEBI:57692"/>
    </cofactor>
</comment>
<dbReference type="InterPro" id="IPR009100">
    <property type="entry name" value="AcylCoA_DH/oxidase_NM_dom_sf"/>
</dbReference>
<dbReference type="InterPro" id="IPR009075">
    <property type="entry name" value="AcylCo_DH/oxidase_C"/>
</dbReference>
<dbReference type="SUPFAM" id="SSF47203">
    <property type="entry name" value="Acyl-CoA dehydrogenase C-terminal domain-like"/>
    <property type="match status" value="1"/>
</dbReference>
<comment type="caution">
    <text evidence="7">The sequence shown here is derived from an EMBL/GenBank/DDBJ whole genome shotgun (WGS) entry which is preliminary data.</text>
</comment>
<evidence type="ECO:0000256" key="3">
    <source>
        <dbReference type="ARBA" id="ARBA00022630"/>
    </source>
</evidence>
<dbReference type="PANTHER" id="PTHR43884">
    <property type="entry name" value="ACYL-COA DEHYDROGENASE"/>
    <property type="match status" value="1"/>
</dbReference>